<gene>
    <name evidence="3" type="ORF">SAMN02745121_04184</name>
</gene>
<dbReference type="PANTHER" id="PTHR46534">
    <property type="entry name" value="IGGFC_BINDING DOMAIN-CONTAINING PROTEIN"/>
    <property type="match status" value="1"/>
</dbReference>
<dbReference type="AlphaFoldDB" id="A0A1I2ACQ9"/>
<keyword evidence="4" id="KW-1185">Reference proteome</keyword>
<dbReference type="Proteomes" id="UP000199400">
    <property type="component" value="Unassembled WGS sequence"/>
</dbReference>
<proteinExistence type="predicted"/>
<reference evidence="4" key="1">
    <citation type="submission" date="2016-10" db="EMBL/GenBank/DDBJ databases">
        <authorList>
            <person name="Varghese N."/>
            <person name="Submissions S."/>
        </authorList>
    </citation>
    <scope>NUCLEOTIDE SEQUENCE [LARGE SCALE GENOMIC DNA]</scope>
    <source>
        <strain evidence="4">ATCC 25963</strain>
    </source>
</reference>
<evidence type="ECO:0000259" key="2">
    <source>
        <dbReference type="Pfam" id="PF17517"/>
    </source>
</evidence>
<dbReference type="STRING" id="54.SAMN02745121_04184"/>
<feature type="domain" description="IgGFc-binding protein N-terminal" evidence="2">
    <location>
        <begin position="309"/>
        <end position="608"/>
    </location>
</feature>
<protein>
    <recommendedName>
        <fullName evidence="2">IgGFc-binding protein N-terminal domain-containing protein</fullName>
    </recommendedName>
</protein>
<sequence>MADTMVWTTRSLLTLGVALPLAACSDDGGRLDSASATQPTGNPTVNPSTTASTTDTPTSTGTSTDAGTVGDSDSTGTTDGVDSITTLPTSTTTTIGSTTDGPDTTSTGEGPCPEDQIECDGNTAKVCDGMGGFKSETPCAMACAEPLGCVVCVPGSTQCVGQVSQVCLPDGSGWEDQLECDPVQGLACDPGSGQCLGACADLGLSYIGCDYYPTALQQLDGFMGNPYAVGVANTTASPASITVTRGANTVVMDTVPANSVKIIQLPWVSELSTGTGPTVHVADGAYRLRSTQPVTVYQFNPLNADVTNDASLLLPVNTWTGNYLVASWPFWNGFGYGGFYAVTARYDNTTVTLKAPKGGTPTQAGGGVDGQGNGVVVLNEGDVLQVASASGGDETGAIVTADKPVQVFGGHECTQVPIGITACDHLEESMFPIEALAKEYIVVPPSQAGGNAEKAVIVRIIASEANTTLTFDPDQPVAKVLANAGDFVEIPTTVAKFVVSADKKILVAEYMVGQDAGYGTSDPAMVLAVPTAQFRSNYLMYAQPGWSANFVDILAPTGASVQVDGAAVGNFTAIGATGFSLAHVPLNNGTGGSHSVTADQKVGISVYGVLNYGSYWYPGGLDLDVIPQ</sequence>
<accession>A0A1I2ACQ9</accession>
<name>A0A1I2ACQ9_9BACT</name>
<dbReference type="InterPro" id="IPR035234">
    <property type="entry name" value="IgGFc-bd_N"/>
</dbReference>
<dbReference type="EMBL" id="FOMX01000013">
    <property type="protein sequence ID" value="SFE41517.1"/>
    <property type="molecule type" value="Genomic_DNA"/>
</dbReference>
<feature type="compositionally biased region" description="Low complexity" evidence="1">
    <location>
        <begin position="47"/>
        <end position="107"/>
    </location>
</feature>
<organism evidence="3 4">
    <name type="scientific">Nannocystis exedens</name>
    <dbReference type="NCBI Taxonomy" id="54"/>
    <lineage>
        <taxon>Bacteria</taxon>
        <taxon>Pseudomonadati</taxon>
        <taxon>Myxococcota</taxon>
        <taxon>Polyangia</taxon>
        <taxon>Nannocystales</taxon>
        <taxon>Nannocystaceae</taxon>
        <taxon>Nannocystis</taxon>
    </lineage>
</organism>
<evidence type="ECO:0000313" key="3">
    <source>
        <dbReference type="EMBL" id="SFE41517.1"/>
    </source>
</evidence>
<dbReference type="Pfam" id="PF17517">
    <property type="entry name" value="IgGFc_binding"/>
    <property type="match status" value="1"/>
</dbReference>
<evidence type="ECO:0000313" key="4">
    <source>
        <dbReference type="Proteomes" id="UP000199400"/>
    </source>
</evidence>
<dbReference type="PANTHER" id="PTHR46534:SF1">
    <property type="entry name" value="IGGFC-BINDING PROTEIN N-TERMINAL DOMAIN-CONTAINING PROTEIN"/>
    <property type="match status" value="1"/>
</dbReference>
<feature type="compositionally biased region" description="Polar residues" evidence="1">
    <location>
        <begin position="34"/>
        <end position="46"/>
    </location>
</feature>
<evidence type="ECO:0000256" key="1">
    <source>
        <dbReference type="SAM" id="MobiDB-lite"/>
    </source>
</evidence>
<feature type="region of interest" description="Disordered" evidence="1">
    <location>
        <begin position="27"/>
        <end position="115"/>
    </location>
</feature>